<dbReference type="InParanoid" id="G0QSY1"/>
<dbReference type="PANTHER" id="PTHR11592:SF132">
    <property type="entry name" value="GLUTATHIONE PEROXIDASE 7, CHLOROPLASTIC-RELATED"/>
    <property type="match status" value="1"/>
</dbReference>
<dbReference type="Pfam" id="PF00255">
    <property type="entry name" value="GSHPx"/>
    <property type="match status" value="1"/>
</dbReference>
<name>G0QSY1_ICHMU</name>
<dbReference type="RefSeq" id="XP_004035155.1">
    <property type="nucleotide sequence ID" value="XM_004035107.1"/>
</dbReference>
<sequence>MGGLLYNAIKKKGQDKLKTSAQNLWALEAVDIDGFTILAFPANQFMSQEPWDPPQIKDFVITKFGVDFPLFGKVDVNGENSHEVYKYLRNNSCLYDPATEKAKNIPWNFGKFLINKEGKVHRFYTPKEMPNEMIPEIEKLLQ</sequence>
<evidence type="ECO:0000256" key="3">
    <source>
        <dbReference type="ARBA" id="ARBA00023002"/>
    </source>
</evidence>
<keyword evidence="2 4" id="KW-0575">Peroxidase</keyword>
<keyword evidence="3 4" id="KW-0560">Oxidoreductase</keyword>
<dbReference type="STRING" id="857967.G0QSY1"/>
<comment type="similarity">
    <text evidence="1 4">Belongs to the glutathione peroxidase family.</text>
</comment>
<proteinExistence type="inferred from homology"/>
<dbReference type="GO" id="GO:0006979">
    <property type="term" value="P:response to oxidative stress"/>
    <property type="evidence" value="ECO:0007669"/>
    <property type="project" value="InterPro"/>
</dbReference>
<dbReference type="InterPro" id="IPR000889">
    <property type="entry name" value="Glutathione_peroxidase"/>
</dbReference>
<dbReference type="PROSITE" id="PS51355">
    <property type="entry name" value="GLUTATHIONE_PEROXID_3"/>
    <property type="match status" value="1"/>
</dbReference>
<dbReference type="eggNOG" id="KOG1651">
    <property type="taxonomic scope" value="Eukaryota"/>
</dbReference>
<dbReference type="SUPFAM" id="SSF52833">
    <property type="entry name" value="Thioredoxin-like"/>
    <property type="match status" value="1"/>
</dbReference>
<evidence type="ECO:0000256" key="1">
    <source>
        <dbReference type="ARBA" id="ARBA00006926"/>
    </source>
</evidence>
<organism evidence="5 6">
    <name type="scientific">Ichthyophthirius multifiliis</name>
    <name type="common">White spot disease agent</name>
    <name type="synonym">Ich</name>
    <dbReference type="NCBI Taxonomy" id="5932"/>
    <lineage>
        <taxon>Eukaryota</taxon>
        <taxon>Sar</taxon>
        <taxon>Alveolata</taxon>
        <taxon>Ciliophora</taxon>
        <taxon>Intramacronucleata</taxon>
        <taxon>Oligohymenophorea</taxon>
        <taxon>Hymenostomatida</taxon>
        <taxon>Ophryoglenina</taxon>
        <taxon>Ichthyophthirius</taxon>
    </lineage>
</organism>
<reference evidence="5 6" key="1">
    <citation type="submission" date="2011-07" db="EMBL/GenBank/DDBJ databases">
        <authorList>
            <person name="Coyne R."/>
            <person name="Brami D."/>
            <person name="Johnson J."/>
            <person name="Hostetler J."/>
            <person name="Hannick L."/>
            <person name="Clark T."/>
            <person name="Cassidy-Hanley D."/>
            <person name="Inman J."/>
        </authorList>
    </citation>
    <scope>NUCLEOTIDE SEQUENCE [LARGE SCALE GENOMIC DNA]</scope>
    <source>
        <strain evidence="5 6">G5</strain>
    </source>
</reference>
<dbReference type="GO" id="GO:0004601">
    <property type="term" value="F:peroxidase activity"/>
    <property type="evidence" value="ECO:0007669"/>
    <property type="project" value="UniProtKB-KW"/>
</dbReference>
<dbReference type="OMA" id="MASGENW"/>
<dbReference type="GeneID" id="14907816"/>
<dbReference type="FunCoup" id="G0QSY1">
    <property type="interactions" value="192"/>
</dbReference>
<accession>G0QSY1</accession>
<dbReference type="InterPro" id="IPR036249">
    <property type="entry name" value="Thioredoxin-like_sf"/>
</dbReference>
<evidence type="ECO:0000313" key="5">
    <source>
        <dbReference type="EMBL" id="EGR31669.1"/>
    </source>
</evidence>
<dbReference type="OrthoDB" id="446890at2759"/>
<dbReference type="EMBL" id="GL983833">
    <property type="protein sequence ID" value="EGR31669.1"/>
    <property type="molecule type" value="Genomic_DNA"/>
</dbReference>
<evidence type="ECO:0000256" key="4">
    <source>
        <dbReference type="RuleBase" id="RU000499"/>
    </source>
</evidence>
<dbReference type="PRINTS" id="PR01011">
    <property type="entry name" value="GLUTPROXDASE"/>
</dbReference>
<dbReference type="Proteomes" id="UP000008983">
    <property type="component" value="Unassembled WGS sequence"/>
</dbReference>
<dbReference type="PANTHER" id="PTHR11592">
    <property type="entry name" value="GLUTATHIONE PEROXIDASE"/>
    <property type="match status" value="1"/>
</dbReference>
<gene>
    <name evidence="5" type="ORF">IMG5_104650</name>
</gene>
<dbReference type="AlphaFoldDB" id="G0QSY1"/>
<evidence type="ECO:0000313" key="6">
    <source>
        <dbReference type="Proteomes" id="UP000008983"/>
    </source>
</evidence>
<keyword evidence="6" id="KW-1185">Reference proteome</keyword>
<protein>
    <recommendedName>
        <fullName evidence="4">Glutathione peroxidase</fullName>
    </recommendedName>
</protein>
<dbReference type="Gene3D" id="3.40.30.10">
    <property type="entry name" value="Glutaredoxin"/>
    <property type="match status" value="1"/>
</dbReference>
<evidence type="ECO:0000256" key="2">
    <source>
        <dbReference type="ARBA" id="ARBA00022559"/>
    </source>
</evidence>